<dbReference type="Pfam" id="PF05680">
    <property type="entry name" value="ATP-synt_E"/>
    <property type="match status" value="1"/>
</dbReference>
<comment type="similarity">
    <text evidence="2 15">Belongs to the ATPase e subunit family.</text>
</comment>
<evidence type="ECO:0000256" key="8">
    <source>
        <dbReference type="ARBA" id="ARBA00023065"/>
    </source>
</evidence>
<keyword evidence="7" id="KW-0007">Acetylation</keyword>
<keyword evidence="10" id="KW-0472">Membrane</keyword>
<dbReference type="PANTHER" id="PTHR12427">
    <property type="entry name" value="ATP SYNTHASE E CHAIN, MITOCHONDRIAL"/>
    <property type="match status" value="1"/>
</dbReference>
<evidence type="ECO:0000313" key="17">
    <source>
        <dbReference type="EMBL" id="KAF2894854.1"/>
    </source>
</evidence>
<sequence>MADLAAPVRVSPLIRFGRWGLLSAGILYGMFHQGRLSRKEAAIREIELKQKAIRDEKLAKEKKLASEREIKELESLAGIKS</sequence>
<keyword evidence="9 15" id="KW-0496">Mitochondrion</keyword>
<dbReference type="Proteomes" id="UP000801492">
    <property type="component" value="Unassembled WGS sequence"/>
</dbReference>
<dbReference type="GO" id="GO:0015986">
    <property type="term" value="P:proton motive force-driven ATP synthesis"/>
    <property type="evidence" value="ECO:0007669"/>
    <property type="project" value="InterPro"/>
</dbReference>
<dbReference type="GO" id="GO:0045259">
    <property type="term" value="C:proton-transporting ATP synthase complex"/>
    <property type="evidence" value="ECO:0007669"/>
    <property type="project" value="UniProtKB-UniRule"/>
</dbReference>
<comment type="subcellular location">
    <subcellularLocation>
        <location evidence="1 15">Mitochondrion inner membrane</location>
    </subcellularLocation>
</comment>
<dbReference type="InterPro" id="IPR008386">
    <property type="entry name" value="ATP_synth_F0_esu_mt"/>
</dbReference>
<name>A0A8K0GCT9_IGNLU</name>
<evidence type="ECO:0000256" key="12">
    <source>
        <dbReference type="ARBA" id="ARBA00057306"/>
    </source>
</evidence>
<keyword evidence="18" id="KW-1185">Reference proteome</keyword>
<gene>
    <name evidence="17" type="ORF">ILUMI_11324</name>
</gene>
<evidence type="ECO:0000256" key="2">
    <source>
        <dbReference type="ARBA" id="ARBA00007333"/>
    </source>
</evidence>
<keyword evidence="16" id="KW-0175">Coiled coil</keyword>
<keyword evidence="11 15" id="KW-0066">ATP synthesis</keyword>
<evidence type="ECO:0000256" key="15">
    <source>
        <dbReference type="RuleBase" id="RU367005"/>
    </source>
</evidence>
<evidence type="ECO:0000256" key="4">
    <source>
        <dbReference type="ARBA" id="ARBA00022547"/>
    </source>
</evidence>
<evidence type="ECO:0000256" key="10">
    <source>
        <dbReference type="ARBA" id="ARBA00023136"/>
    </source>
</evidence>
<evidence type="ECO:0000256" key="5">
    <source>
        <dbReference type="ARBA" id="ARBA00022781"/>
    </source>
</evidence>
<evidence type="ECO:0000256" key="9">
    <source>
        <dbReference type="ARBA" id="ARBA00023128"/>
    </source>
</evidence>
<evidence type="ECO:0000256" key="6">
    <source>
        <dbReference type="ARBA" id="ARBA00022792"/>
    </source>
</evidence>
<evidence type="ECO:0000313" key="18">
    <source>
        <dbReference type="Proteomes" id="UP000801492"/>
    </source>
</evidence>
<evidence type="ECO:0000256" key="14">
    <source>
        <dbReference type="ARBA" id="ARBA00074682"/>
    </source>
</evidence>
<protein>
    <recommendedName>
        <fullName evidence="14 15">ATP synthase F(0) complex subunit e, mitochondrial</fullName>
    </recommendedName>
</protein>
<keyword evidence="8 15" id="KW-0406">Ion transport</keyword>
<evidence type="ECO:0000256" key="3">
    <source>
        <dbReference type="ARBA" id="ARBA00022448"/>
    </source>
</evidence>
<comment type="subunit">
    <text evidence="13">Component of the ATP synthase complex composed at least of ATP5F1A/subunit alpha, ATP5F1B/subunit beta, ATP5MC1/subunit c (homooctomer), MT-ATP6/subunit a, MT-ATP8/subunit 8, ATP5ME/subunit e, ATP5MF/subunit f, ATP5MG/subunit g, ATP5MK/subunit k, ATP5MJ/subunit j, ATP5F1C/subunit gamma, ATP5F1D/subunit delta, ATP5F1E/subunit epsilon, ATP5PF/subunit F6, ATP5PB/subunit b, ATP5PD/subunit d, ATP5PO/subunit OSCP. ATP synthase complex consists of a soluble F(1) head domain (subunits alpha(3) and beta(3)) - the catalytic core - and a membrane F(0) domain - the membrane proton channel (subunits c, a, 8, e, f, g, k and j). These two domains are linked by a central stalk (subunits gamma, delta, and epsilon) rotating inside the F1 region and a stationary peripheral stalk (subunits F6, b, d, and OSCP).</text>
</comment>
<reference evidence="17" key="1">
    <citation type="submission" date="2019-08" db="EMBL/GenBank/DDBJ databases">
        <title>The genome of the North American firefly Photinus pyralis.</title>
        <authorList>
            <consortium name="Photinus pyralis genome working group"/>
            <person name="Fallon T.R."/>
            <person name="Sander Lower S.E."/>
            <person name="Weng J.-K."/>
        </authorList>
    </citation>
    <scope>NUCLEOTIDE SEQUENCE</scope>
    <source>
        <strain evidence="17">TRF0915ILg1</strain>
        <tissue evidence="17">Whole body</tissue>
    </source>
</reference>
<keyword evidence="6 15" id="KW-0999">Mitochondrion inner membrane</keyword>
<accession>A0A8K0GCT9</accession>
<dbReference type="EMBL" id="VTPC01006528">
    <property type="protein sequence ID" value="KAF2894854.1"/>
    <property type="molecule type" value="Genomic_DNA"/>
</dbReference>
<evidence type="ECO:0000256" key="11">
    <source>
        <dbReference type="ARBA" id="ARBA00023310"/>
    </source>
</evidence>
<comment type="caution">
    <text evidence="17">The sequence shown here is derived from an EMBL/GenBank/DDBJ whole genome shotgun (WGS) entry which is preliminary data.</text>
</comment>
<evidence type="ECO:0000256" key="16">
    <source>
        <dbReference type="SAM" id="Coils"/>
    </source>
</evidence>
<dbReference type="GO" id="GO:0005743">
    <property type="term" value="C:mitochondrial inner membrane"/>
    <property type="evidence" value="ECO:0007669"/>
    <property type="project" value="UniProtKB-SubCell"/>
</dbReference>
<organism evidence="17 18">
    <name type="scientific">Ignelater luminosus</name>
    <name type="common">Cucubano</name>
    <name type="synonym">Pyrophorus luminosus</name>
    <dbReference type="NCBI Taxonomy" id="2038154"/>
    <lineage>
        <taxon>Eukaryota</taxon>
        <taxon>Metazoa</taxon>
        <taxon>Ecdysozoa</taxon>
        <taxon>Arthropoda</taxon>
        <taxon>Hexapoda</taxon>
        <taxon>Insecta</taxon>
        <taxon>Pterygota</taxon>
        <taxon>Neoptera</taxon>
        <taxon>Endopterygota</taxon>
        <taxon>Coleoptera</taxon>
        <taxon>Polyphaga</taxon>
        <taxon>Elateriformia</taxon>
        <taxon>Elateroidea</taxon>
        <taxon>Elateridae</taxon>
        <taxon>Agrypninae</taxon>
        <taxon>Pyrophorini</taxon>
        <taxon>Ignelater</taxon>
    </lineage>
</organism>
<evidence type="ECO:0000256" key="13">
    <source>
        <dbReference type="ARBA" id="ARBA00064647"/>
    </source>
</evidence>
<keyword evidence="4 15" id="KW-0138">CF(0)</keyword>
<feature type="coiled-coil region" evidence="16">
    <location>
        <begin position="36"/>
        <end position="76"/>
    </location>
</feature>
<evidence type="ECO:0000256" key="7">
    <source>
        <dbReference type="ARBA" id="ARBA00022990"/>
    </source>
</evidence>
<proteinExistence type="inferred from homology"/>
<comment type="function">
    <text evidence="12 15">Subunit e, of the mitochondrial membrane ATP synthase complex (F(1)F(0) ATP synthase or Complex V) that produces ATP from ADP in the presence of a proton gradient across the membrane which is generated by electron transport complexes of the respiratory chain. ATP synthase complex consist of a soluble F(1) head domain - the catalytic core - and a membrane F(1) domain - the membrane proton channel. These two domains are linked by a central stalk rotating inside the F(1) region and a stationary peripheral stalk. During catalysis, ATP synthesis in the catalytic domain of F(1) is coupled via a rotary mechanism of the central stalk subunits to proton translocation. In vivo, can only synthesize ATP although its ATP hydrolase activity can be activated artificially in vitro. Part of the complex F(0) domain.</text>
</comment>
<evidence type="ECO:0000256" key="1">
    <source>
        <dbReference type="ARBA" id="ARBA00004273"/>
    </source>
</evidence>
<dbReference type="OrthoDB" id="9982108at2759"/>
<comment type="subunit">
    <text evidence="15">F-type ATPases have 2 components, CF(1) - the catalytic core - and CF(0) - the membrane proton channel. CF(1) and CF(0) have multiple subunits.</text>
</comment>
<dbReference type="PANTHER" id="PTHR12427:SF1">
    <property type="entry name" value="ATP SYNTHASE SUBUNIT E, MITOCHONDRIAL"/>
    <property type="match status" value="1"/>
</dbReference>
<dbReference type="AlphaFoldDB" id="A0A8K0GCT9"/>
<dbReference type="GO" id="GO:0015078">
    <property type="term" value="F:proton transmembrane transporter activity"/>
    <property type="evidence" value="ECO:0007669"/>
    <property type="project" value="InterPro"/>
</dbReference>
<keyword evidence="5 15" id="KW-0375">Hydrogen ion transport</keyword>
<keyword evidence="3 15" id="KW-0813">Transport</keyword>